<organism evidence="2 3">
    <name type="scientific">Pseudomonas brassicae</name>
    <dbReference type="NCBI Taxonomy" id="2708063"/>
    <lineage>
        <taxon>Bacteria</taxon>
        <taxon>Pseudomonadati</taxon>
        <taxon>Pseudomonadota</taxon>
        <taxon>Gammaproteobacteria</taxon>
        <taxon>Pseudomonadales</taxon>
        <taxon>Pseudomonadaceae</taxon>
        <taxon>Pseudomonas</taxon>
    </lineage>
</organism>
<accession>A0A6M0CPQ6</accession>
<feature type="transmembrane region" description="Helical" evidence="1">
    <location>
        <begin position="63"/>
        <end position="81"/>
    </location>
</feature>
<reference evidence="2 3" key="1">
    <citation type="submission" date="2020-02" db="EMBL/GenBank/DDBJ databases">
        <title>Broccoli isolated Pseudomonas sp.</title>
        <authorList>
            <person name="Fujikawa T."/>
            <person name="Sawada H."/>
        </authorList>
    </citation>
    <scope>NUCLEOTIDE SEQUENCE [LARGE SCALE GENOMIC DNA]</scope>
    <source>
        <strain evidence="2 3">MAFF212428</strain>
    </source>
</reference>
<evidence type="ECO:0000313" key="3">
    <source>
        <dbReference type="Proteomes" id="UP000480410"/>
    </source>
</evidence>
<gene>
    <name evidence="2" type="ORF">G3435_05050</name>
</gene>
<evidence type="ECO:0000256" key="1">
    <source>
        <dbReference type="SAM" id="Phobius"/>
    </source>
</evidence>
<name>A0A6M0CPQ6_9PSED</name>
<dbReference type="EMBL" id="JAAHBV010000088">
    <property type="protein sequence ID" value="NER59525.1"/>
    <property type="molecule type" value="Genomic_DNA"/>
</dbReference>
<keyword evidence="1" id="KW-0472">Membrane</keyword>
<keyword evidence="1" id="KW-1133">Transmembrane helix</keyword>
<sequence>LIVGCFSCGLRCCFIFPTWCFDKLVARFSERGAEKLVQRSRKIAIFERQDEVASKGYLRFSQAFAGLCFTGVCLCGMLLFYTKLAFLILAYFLLFSIVVVVLCASSSAVRNKLEDGLGTLPKLMSSLGFLITFSFIVVDHLYLEPVGVLVSVVSLLLSRQLFSKAANVLKDTAELYQQQGMLRALFFHAHVFLPEKKASGFAGLVEKAGREKWMLESLGAVMDTQQVRFSSRWVSLGAPELLCFVADVVSSDGSERQILFKIFDTSRSSQALHEASLLTQQRGLPAPAFLGATTVAGMNCHLFEVTGYKMFVPDDESSWPDTLVDFRAQSLAWVPAPVLVSSYLRSRLQLVGRLNVQSLDYLRHLYEGDCDLEPLDRLRELLPAIASMLGELPLAFQLPDIRPGMLWLDAEGDLRLLHWARWELEPVGFKWPQTAQVIEPALTLLKTRRNEISELSLNKALLAALCSGFEENYRKGSYDKAYRLVLAILPVYAECRRGEV</sequence>
<evidence type="ECO:0000313" key="2">
    <source>
        <dbReference type="EMBL" id="NER59525.1"/>
    </source>
</evidence>
<keyword evidence="1" id="KW-0812">Transmembrane</keyword>
<comment type="caution">
    <text evidence="2">The sequence shown here is derived from an EMBL/GenBank/DDBJ whole genome shotgun (WGS) entry which is preliminary data.</text>
</comment>
<feature type="non-terminal residue" evidence="2">
    <location>
        <position position="1"/>
    </location>
</feature>
<proteinExistence type="predicted"/>
<feature type="transmembrane region" description="Helical" evidence="1">
    <location>
        <begin position="88"/>
        <end position="109"/>
    </location>
</feature>
<dbReference type="Proteomes" id="UP000480410">
    <property type="component" value="Unassembled WGS sequence"/>
</dbReference>
<dbReference type="AlphaFoldDB" id="A0A6M0CPQ6"/>
<protein>
    <submittedName>
        <fullName evidence="2">Uncharacterized protein</fullName>
    </submittedName>
</protein>